<dbReference type="EMBL" id="JAGSSW010000017">
    <property type="protein sequence ID" value="MBR8464729.1"/>
    <property type="molecule type" value="Genomic_DNA"/>
</dbReference>
<organism evidence="1 2">
    <name type="scientific">Campylobacter anatolicus</name>
    <dbReference type="NCBI Taxonomy" id="2829105"/>
    <lineage>
        <taxon>Bacteria</taxon>
        <taxon>Pseudomonadati</taxon>
        <taxon>Campylobacterota</taxon>
        <taxon>Epsilonproteobacteria</taxon>
        <taxon>Campylobacterales</taxon>
        <taxon>Campylobacteraceae</taxon>
        <taxon>Campylobacter</taxon>
    </lineage>
</organism>
<protein>
    <submittedName>
        <fullName evidence="1">Uncharacterized protein</fullName>
    </submittedName>
</protein>
<accession>A0ABS5HKG0</accession>
<sequence length="45" mass="5052">MPTYEGVGLIAHVLGFSFSEIMDFSLDEYQKFLKIAGEILKIKAT</sequence>
<evidence type="ECO:0000313" key="2">
    <source>
        <dbReference type="Proteomes" id="UP000682951"/>
    </source>
</evidence>
<keyword evidence="2" id="KW-1185">Reference proteome</keyword>
<comment type="caution">
    <text evidence="1">The sequence shown here is derived from an EMBL/GenBank/DDBJ whole genome shotgun (WGS) entry which is preliminary data.</text>
</comment>
<name>A0ABS5HKG0_9BACT</name>
<gene>
    <name evidence="1" type="ORF">KDD93_09190</name>
</gene>
<proteinExistence type="predicted"/>
<dbReference type="RefSeq" id="WP_212142512.1">
    <property type="nucleotide sequence ID" value="NZ_JAGSSW010000017.1"/>
</dbReference>
<reference evidence="1 2" key="1">
    <citation type="submission" date="2021-04" db="EMBL/GenBank/DDBJ databases">
        <title>Molecular and phenotypic characterization and identification of bacterial isolates recovered from the Anatolian ground squirrels (Spermophilus xanthoprymnus) and which have the potential to form a new species in the Campylobacter genus.</title>
        <authorList>
            <person name="Aydin F."/>
            <person name="Abay S."/>
            <person name="Kayman T."/>
            <person name="Karakaya E."/>
            <person name="Mustak H.K."/>
            <person name="Mustak I.B."/>
            <person name="Bilgin N."/>
            <person name="Duzler A."/>
            <person name="Sahin O."/>
            <person name="Guran O."/>
            <person name="Saticioglu I.B."/>
        </authorList>
    </citation>
    <scope>NUCLEOTIDE SEQUENCE [LARGE SCALE GENOMIC DNA]</scope>
    <source>
        <strain evidence="2">faydin-G24</strain>
    </source>
</reference>
<evidence type="ECO:0000313" key="1">
    <source>
        <dbReference type="EMBL" id="MBR8464729.1"/>
    </source>
</evidence>
<dbReference type="Proteomes" id="UP000682951">
    <property type="component" value="Unassembled WGS sequence"/>
</dbReference>